<sequence>MESVSSGLQQARIAAQDHMRERINQGHMWDERTVTDLFLSAAYLHGEIRYAQFTQRQEAELGADWIWWFIDRSGECFGMLTQAKSLKPSTAGKYRIDFGYLKSRQIKRLRETADHLSIPAAYVLYCGDADYRRDLLCGKDCDRPLLCDECDRKAVSVLPALMAHHILGWESQRDAQLAFDLANPLERIDHSALEADWRYRPWRAITDPRLQAFLHEPQVGARRIAKSILSQVHAMRMGQASAMSTDTVDADSDAVFADLPDDRGHFPVAYFPYVLRGLRPRVPDYVVEFNESGEVSPDLAAIADGIVTIPV</sequence>
<evidence type="ECO:0008006" key="3">
    <source>
        <dbReference type="Google" id="ProtNLM"/>
    </source>
</evidence>
<dbReference type="Proteomes" id="UP001251217">
    <property type="component" value="Unassembled WGS sequence"/>
</dbReference>
<reference evidence="1 2" key="1">
    <citation type="submission" date="2023-07" db="EMBL/GenBank/DDBJ databases">
        <title>Sorghum-associated microbial communities from plants grown in Nebraska, USA.</title>
        <authorList>
            <person name="Schachtman D."/>
        </authorList>
    </citation>
    <scope>NUCLEOTIDE SEQUENCE [LARGE SCALE GENOMIC DNA]</scope>
    <source>
        <strain evidence="1 2">4272</strain>
    </source>
</reference>
<evidence type="ECO:0000313" key="1">
    <source>
        <dbReference type="EMBL" id="MDR7172536.1"/>
    </source>
</evidence>
<accession>A0ABU1XPP3</accession>
<protein>
    <recommendedName>
        <fullName evidence="3">Restriction endonuclease</fullName>
    </recommendedName>
</protein>
<name>A0ABU1XPP3_9NOCA</name>
<evidence type="ECO:0000313" key="2">
    <source>
        <dbReference type="Proteomes" id="UP001251217"/>
    </source>
</evidence>
<dbReference type="RefSeq" id="WP_310407501.1">
    <property type="nucleotide sequence ID" value="NZ_JAVDWW010000013.1"/>
</dbReference>
<gene>
    <name evidence="1" type="ORF">J2W56_006301</name>
</gene>
<organism evidence="1 2">
    <name type="scientific">Nocardia kruczakiae</name>
    <dbReference type="NCBI Taxonomy" id="261477"/>
    <lineage>
        <taxon>Bacteria</taxon>
        <taxon>Bacillati</taxon>
        <taxon>Actinomycetota</taxon>
        <taxon>Actinomycetes</taxon>
        <taxon>Mycobacteriales</taxon>
        <taxon>Nocardiaceae</taxon>
        <taxon>Nocardia</taxon>
    </lineage>
</organism>
<keyword evidence="2" id="KW-1185">Reference proteome</keyword>
<dbReference type="EMBL" id="JAVDWW010000013">
    <property type="protein sequence ID" value="MDR7172536.1"/>
    <property type="molecule type" value="Genomic_DNA"/>
</dbReference>
<proteinExistence type="predicted"/>
<comment type="caution">
    <text evidence="1">The sequence shown here is derived from an EMBL/GenBank/DDBJ whole genome shotgun (WGS) entry which is preliminary data.</text>
</comment>